<dbReference type="RefSeq" id="WP_345120255.1">
    <property type="nucleotide sequence ID" value="NZ_BAABAT010000001.1"/>
</dbReference>
<organism evidence="1 2">
    <name type="scientific">Dactylosporangium darangshiense</name>
    <dbReference type="NCBI Taxonomy" id="579108"/>
    <lineage>
        <taxon>Bacteria</taxon>
        <taxon>Bacillati</taxon>
        <taxon>Actinomycetota</taxon>
        <taxon>Actinomycetes</taxon>
        <taxon>Micromonosporales</taxon>
        <taxon>Micromonosporaceae</taxon>
        <taxon>Dactylosporangium</taxon>
    </lineage>
</organism>
<evidence type="ECO:0000313" key="1">
    <source>
        <dbReference type="EMBL" id="GAA4243438.1"/>
    </source>
</evidence>
<protein>
    <submittedName>
        <fullName evidence="1">Uncharacterized protein</fullName>
    </submittedName>
</protein>
<gene>
    <name evidence="1" type="ORF">GCM10022255_002540</name>
</gene>
<accession>A0ABP8CU26</accession>
<dbReference type="Proteomes" id="UP001500620">
    <property type="component" value="Unassembled WGS sequence"/>
</dbReference>
<evidence type="ECO:0000313" key="2">
    <source>
        <dbReference type="Proteomes" id="UP001500620"/>
    </source>
</evidence>
<name>A0ABP8CU26_9ACTN</name>
<keyword evidence="2" id="KW-1185">Reference proteome</keyword>
<dbReference type="EMBL" id="BAABAT010000001">
    <property type="protein sequence ID" value="GAA4243438.1"/>
    <property type="molecule type" value="Genomic_DNA"/>
</dbReference>
<comment type="caution">
    <text evidence="1">The sequence shown here is derived from an EMBL/GenBank/DDBJ whole genome shotgun (WGS) entry which is preliminary data.</text>
</comment>
<sequence>MTTWQRPPVSVSAGVGVERSSAGLTRYMAVAQVRFLLPGLRLPLAVTVGLSLALTDGGESWTATAEVS</sequence>
<reference evidence="2" key="1">
    <citation type="journal article" date="2019" name="Int. J. Syst. Evol. Microbiol.">
        <title>The Global Catalogue of Microorganisms (GCM) 10K type strain sequencing project: providing services to taxonomists for standard genome sequencing and annotation.</title>
        <authorList>
            <consortium name="The Broad Institute Genomics Platform"/>
            <consortium name="The Broad Institute Genome Sequencing Center for Infectious Disease"/>
            <person name="Wu L."/>
            <person name="Ma J."/>
        </authorList>
    </citation>
    <scope>NUCLEOTIDE SEQUENCE [LARGE SCALE GENOMIC DNA]</scope>
    <source>
        <strain evidence="2">JCM 17441</strain>
    </source>
</reference>
<proteinExistence type="predicted"/>